<dbReference type="NCBIfam" id="TIGR00756">
    <property type="entry name" value="PPR"/>
    <property type="match status" value="3"/>
</dbReference>
<dbReference type="PANTHER" id="PTHR47926">
    <property type="entry name" value="PENTATRICOPEPTIDE REPEAT-CONTAINING PROTEIN"/>
    <property type="match status" value="1"/>
</dbReference>
<evidence type="ECO:0000313" key="4">
    <source>
        <dbReference type="Proteomes" id="UP001642360"/>
    </source>
</evidence>
<sequence length="467" mass="52210">MVGIGIRLNPGTIISILSALSDLKDIRQGKCIHGYVFRRGFGSNTEIANQIIYMYAKCGFVHCASRIFKNKRCKDLVSWTLMMMGYLHQGRADEAITLFWLMQRENLSHDSVTLISLLQAFALLGCLNLAKEVHCHVLRVSLNIGIPVINSLITAYSKCGKLGMSRVLFEHMAGRRCLVSWNTMIAAYGMHGRCVQALKLFDQMKKENVVTDDLTFRSVLAACSHSGLVEEGLHIFRSMKEEYSMIPSEDHYGCMIDLLSRAGLLEEAYDLLQCLPPRQSASALGALLAACRVHGNYELGDIVGRWLLDLEPQNPSTYGLVSNIYAGGEKWTEVAQVRAMAKSSDKQVLKMGHRSDLDSKNQFSQSGRWFPYLDKFDAGSMHLNSGEVLEALDPQILDIRKERFRNVAKNQSYSGSIQFMLCPLTARKGATRFESILHLIGPPSHQNLQSYVQVAPGESVILAFWFG</sequence>
<dbReference type="InterPro" id="IPR046960">
    <property type="entry name" value="PPR_At4g14850-like_plant"/>
</dbReference>
<dbReference type="FunFam" id="1.25.40.10:FF:000090">
    <property type="entry name" value="Pentatricopeptide repeat-containing protein, chloroplastic"/>
    <property type="match status" value="1"/>
</dbReference>
<name>A0ABC8S2A5_9AQUA</name>
<evidence type="ECO:0008006" key="5">
    <source>
        <dbReference type="Google" id="ProtNLM"/>
    </source>
</evidence>
<dbReference type="EMBL" id="CAUOFW020001837">
    <property type="protein sequence ID" value="CAK9149143.1"/>
    <property type="molecule type" value="Genomic_DNA"/>
</dbReference>
<dbReference type="Proteomes" id="UP001642360">
    <property type="component" value="Unassembled WGS sequence"/>
</dbReference>
<organism evidence="3 4">
    <name type="scientific">Ilex paraguariensis</name>
    <name type="common">yerba mate</name>
    <dbReference type="NCBI Taxonomy" id="185542"/>
    <lineage>
        <taxon>Eukaryota</taxon>
        <taxon>Viridiplantae</taxon>
        <taxon>Streptophyta</taxon>
        <taxon>Embryophyta</taxon>
        <taxon>Tracheophyta</taxon>
        <taxon>Spermatophyta</taxon>
        <taxon>Magnoliopsida</taxon>
        <taxon>eudicotyledons</taxon>
        <taxon>Gunneridae</taxon>
        <taxon>Pentapetalae</taxon>
        <taxon>asterids</taxon>
        <taxon>campanulids</taxon>
        <taxon>Aquifoliales</taxon>
        <taxon>Aquifoliaceae</taxon>
        <taxon>Ilex</taxon>
    </lineage>
</organism>
<dbReference type="Pfam" id="PF20431">
    <property type="entry name" value="E_motif"/>
    <property type="match status" value="1"/>
</dbReference>
<proteinExistence type="predicted"/>
<evidence type="ECO:0000313" key="3">
    <source>
        <dbReference type="EMBL" id="CAK9149143.1"/>
    </source>
</evidence>
<comment type="caution">
    <text evidence="3">The sequence shown here is derived from an EMBL/GenBank/DDBJ whole genome shotgun (WGS) entry which is preliminary data.</text>
</comment>
<gene>
    <name evidence="3" type="ORF">ILEXP_LOCUS17174</name>
</gene>
<reference evidence="3 4" key="1">
    <citation type="submission" date="2024-02" db="EMBL/GenBank/DDBJ databases">
        <authorList>
            <person name="Vignale AGUSTIN F."/>
            <person name="Sosa J E."/>
            <person name="Modenutti C."/>
        </authorList>
    </citation>
    <scope>NUCLEOTIDE SEQUENCE [LARGE SCALE GENOMIC DNA]</scope>
</reference>
<accession>A0ABC8S2A5</accession>
<evidence type="ECO:0000256" key="1">
    <source>
        <dbReference type="ARBA" id="ARBA00022737"/>
    </source>
</evidence>
<dbReference type="FunFam" id="1.25.40.10:FF:000073">
    <property type="entry name" value="Pentatricopeptide repeat-containing protein chloroplastic"/>
    <property type="match status" value="1"/>
</dbReference>
<dbReference type="InterPro" id="IPR002885">
    <property type="entry name" value="PPR_rpt"/>
</dbReference>
<protein>
    <recommendedName>
        <fullName evidence="5">Pentatricopeptide repeat-containing protein</fullName>
    </recommendedName>
</protein>
<dbReference type="GO" id="GO:0016070">
    <property type="term" value="P:RNA metabolic process"/>
    <property type="evidence" value="ECO:0007669"/>
    <property type="project" value="UniProtKB-ARBA"/>
</dbReference>
<dbReference type="PROSITE" id="PS51375">
    <property type="entry name" value="PPR"/>
    <property type="match status" value="3"/>
</dbReference>
<dbReference type="Pfam" id="PF13041">
    <property type="entry name" value="PPR_2"/>
    <property type="match status" value="2"/>
</dbReference>
<dbReference type="AlphaFoldDB" id="A0ABC8S2A5"/>
<dbReference type="Pfam" id="PF01535">
    <property type="entry name" value="PPR"/>
    <property type="match status" value="1"/>
</dbReference>
<feature type="repeat" description="PPR" evidence="2">
    <location>
        <begin position="75"/>
        <end position="109"/>
    </location>
</feature>
<evidence type="ECO:0000256" key="2">
    <source>
        <dbReference type="PROSITE-ProRule" id="PRU00708"/>
    </source>
</evidence>
<dbReference type="PANTHER" id="PTHR47926:SF452">
    <property type="entry name" value="PENTATRICOPEPTIDE REPEAT-CONTAINING PROTEIN"/>
    <property type="match status" value="1"/>
</dbReference>
<dbReference type="Gene3D" id="1.25.40.10">
    <property type="entry name" value="Tetratricopeptide repeat domain"/>
    <property type="match status" value="2"/>
</dbReference>
<dbReference type="GO" id="GO:0003729">
    <property type="term" value="F:mRNA binding"/>
    <property type="evidence" value="ECO:0007669"/>
    <property type="project" value="UniProtKB-ARBA"/>
</dbReference>
<dbReference type="InterPro" id="IPR046848">
    <property type="entry name" value="E_motif"/>
</dbReference>
<feature type="repeat" description="PPR" evidence="2">
    <location>
        <begin position="212"/>
        <end position="242"/>
    </location>
</feature>
<feature type="repeat" description="PPR" evidence="2">
    <location>
        <begin position="177"/>
        <end position="211"/>
    </location>
</feature>
<dbReference type="InterPro" id="IPR011990">
    <property type="entry name" value="TPR-like_helical_dom_sf"/>
</dbReference>
<keyword evidence="4" id="KW-1185">Reference proteome</keyword>
<keyword evidence="1" id="KW-0677">Repeat</keyword>